<dbReference type="Pfam" id="PF00196">
    <property type="entry name" value="GerE"/>
    <property type="match status" value="1"/>
</dbReference>
<dbReference type="PRINTS" id="PR00038">
    <property type="entry name" value="HTHLUXR"/>
</dbReference>
<dbReference type="InterPro" id="IPR016032">
    <property type="entry name" value="Sig_transdc_resp-reg_C-effctor"/>
</dbReference>
<evidence type="ECO:0000313" key="2">
    <source>
        <dbReference type="EMBL" id="GIF77839.1"/>
    </source>
</evidence>
<dbReference type="Gene3D" id="1.25.40.10">
    <property type="entry name" value="Tetratricopeptide repeat domain"/>
    <property type="match status" value="1"/>
</dbReference>
<dbReference type="SUPFAM" id="SSF52540">
    <property type="entry name" value="P-loop containing nucleoside triphosphate hydrolases"/>
    <property type="match status" value="1"/>
</dbReference>
<dbReference type="InterPro" id="IPR027417">
    <property type="entry name" value="P-loop_NTPase"/>
</dbReference>
<dbReference type="InterPro" id="IPR000792">
    <property type="entry name" value="Tscrpt_reg_LuxR_C"/>
</dbReference>
<dbReference type="PANTHER" id="PTHR47691:SF3">
    <property type="entry name" value="HTH-TYPE TRANSCRIPTIONAL REGULATOR RV0890C-RELATED"/>
    <property type="match status" value="1"/>
</dbReference>
<dbReference type="Proteomes" id="UP000604117">
    <property type="component" value="Unassembled WGS sequence"/>
</dbReference>
<reference evidence="2 3" key="1">
    <citation type="submission" date="2021-01" db="EMBL/GenBank/DDBJ databases">
        <title>Whole genome shotgun sequence of Asanoa siamensis NBRC 107932.</title>
        <authorList>
            <person name="Komaki H."/>
            <person name="Tamura T."/>
        </authorList>
    </citation>
    <scope>NUCLEOTIDE SEQUENCE [LARGE SCALE GENOMIC DNA]</scope>
    <source>
        <strain evidence="2 3">NBRC 107932</strain>
    </source>
</reference>
<dbReference type="SMART" id="SM00421">
    <property type="entry name" value="HTH_LUXR"/>
    <property type="match status" value="1"/>
</dbReference>
<dbReference type="SUPFAM" id="SSF48452">
    <property type="entry name" value="TPR-like"/>
    <property type="match status" value="1"/>
</dbReference>
<comment type="caution">
    <text evidence="2">The sequence shown here is derived from an EMBL/GenBank/DDBJ whole genome shotgun (WGS) entry which is preliminary data.</text>
</comment>
<keyword evidence="3" id="KW-1185">Reference proteome</keyword>
<sequence>MENRGRFNSYMQTRNTPLPAISAREAEVLAGVRDHLTNAEIAEQLFISVRTVETHVASLLRKLAVENRRVLGRVAVNVLTPTSPAPFGGRLPQPLTGFIGRAAERAELAAVVRGHRLVTAVGPGGVGKTRLAVAVAADLAPAFPDGACYVDLVPVASGDMLALAVAETLGVPQRTRSAEDALITWFSTRHTLLVLDNCEHLVDSVAELVERLLAGGDQLAVLATSRSRLLLPFEKVFVVPGLSLAGGDAATLFGERAAAAGAPDVLDRTRVEQICAELDGIALAIELAAARVPSLGLNGLQASLSDSLGLLTSRRRNDVRHHSMRATLDWSYQLLDPVDQALLRRISVFPDPFTIAAAREVAAWPPVDAAAVAGCLARLTDQSLVAPTLYGPDSRHRALETVRQYGAGQLAESGESDESAIRHMRWCLDLAHGDAGLNDLRAALSWAAQRTAHHADAYVLADRLGAVTFRLGRPQESQHRYEQAAGLAPSDEIAAAALHRAAEVAHRRHLGDDALRLLQAAAEAAVAGGRPADAARDLATAVELVYRGAGIIATPPDPDVVESWLHRATDLAGSDPVAQARIAIASVYRLPDSDPTSVQNSAQAVELAKRSSDPADLSVALDRLTETQVAHRALPAAMITARRRVDLLTALPAPVDPIGYEYADALSAAADTALANGDLAAARSYAEQVLQLPFAQEDGHLASARLLIVDALTGDWDEAIELADQFRTGWQRAGRPVHATLSRGAYAAAAIYGMRGDAKEYAAWQRIAQDLTADHRRGAEGTFTSFFDALYLLHQNLPDQAHARLTSLPPPAETFHTGLWRGWQSALMAEASVLAEVPTAAAAIARATTDSAHNPVAAAITARAVALAEDNRAALLATAEALDRLGSPYQASRTLILAGITAR</sequence>
<dbReference type="EMBL" id="BONE01000105">
    <property type="protein sequence ID" value="GIF77839.1"/>
    <property type="molecule type" value="Genomic_DNA"/>
</dbReference>
<feature type="domain" description="HTH luxR-type" evidence="1">
    <location>
        <begin position="14"/>
        <end position="79"/>
    </location>
</feature>
<protein>
    <recommendedName>
        <fullName evidence="1">HTH luxR-type domain-containing protein</fullName>
    </recommendedName>
</protein>
<proteinExistence type="predicted"/>
<dbReference type="PROSITE" id="PS50043">
    <property type="entry name" value="HTH_LUXR_2"/>
    <property type="match status" value="1"/>
</dbReference>
<organism evidence="2 3">
    <name type="scientific">Asanoa siamensis</name>
    <dbReference type="NCBI Taxonomy" id="926357"/>
    <lineage>
        <taxon>Bacteria</taxon>
        <taxon>Bacillati</taxon>
        <taxon>Actinomycetota</taxon>
        <taxon>Actinomycetes</taxon>
        <taxon>Micromonosporales</taxon>
        <taxon>Micromonosporaceae</taxon>
        <taxon>Asanoa</taxon>
    </lineage>
</organism>
<dbReference type="InterPro" id="IPR036388">
    <property type="entry name" value="WH-like_DNA-bd_sf"/>
</dbReference>
<dbReference type="CDD" id="cd06170">
    <property type="entry name" value="LuxR_C_like"/>
    <property type="match status" value="1"/>
</dbReference>
<dbReference type="InterPro" id="IPR011990">
    <property type="entry name" value="TPR-like_helical_dom_sf"/>
</dbReference>
<dbReference type="Gene3D" id="1.10.10.10">
    <property type="entry name" value="Winged helix-like DNA-binding domain superfamily/Winged helix DNA-binding domain"/>
    <property type="match status" value="1"/>
</dbReference>
<evidence type="ECO:0000313" key="3">
    <source>
        <dbReference type="Proteomes" id="UP000604117"/>
    </source>
</evidence>
<dbReference type="Gene3D" id="3.40.50.300">
    <property type="entry name" value="P-loop containing nucleotide triphosphate hydrolases"/>
    <property type="match status" value="1"/>
</dbReference>
<name>A0ABQ4D2S3_9ACTN</name>
<evidence type="ECO:0000259" key="1">
    <source>
        <dbReference type="PROSITE" id="PS50043"/>
    </source>
</evidence>
<dbReference type="SUPFAM" id="SSF46894">
    <property type="entry name" value="C-terminal effector domain of the bipartite response regulators"/>
    <property type="match status" value="1"/>
</dbReference>
<dbReference type="PANTHER" id="PTHR47691">
    <property type="entry name" value="REGULATOR-RELATED"/>
    <property type="match status" value="1"/>
</dbReference>
<accession>A0ABQ4D2S3</accession>
<gene>
    <name evidence="2" type="ORF">Asi02nite_73570</name>
</gene>